<sequence length="341" mass="37650">MEIVTSIVIQTLLLSLALGVTTLRCWIRTRVEHRRLTMADYLVWGGWLCTLGWVACSTKALYVQVEHPLDEEGRTDTVVYLETVFVACYLFDTGLYFPKASLCSFYWWLIPSGFRRLRVAIQVTSGIIAAAWLASIATDTFIAPNVSDNWSLENQMNSTWNSYNNLTVNWTLNMGTDLLLFCLPFFIINCLKLRRRQKIGLVGVFSLGAITMAISLARFIVYSMDYSIADADGNLWCTAEMSTAVIVVSLPSLKSLVARATPTNTTNRSNTGYMPTGASSGKKGGTYTAHIQGGTVDEDEMELTFLDRKASPTPTGTTGEHEVGKDGVVVTTNVTVTRDVL</sequence>
<dbReference type="Pfam" id="PF20684">
    <property type="entry name" value="Fung_rhodopsin"/>
    <property type="match status" value="1"/>
</dbReference>
<feature type="domain" description="Rhodopsin" evidence="8">
    <location>
        <begin position="23"/>
        <end position="259"/>
    </location>
</feature>
<evidence type="ECO:0000256" key="4">
    <source>
        <dbReference type="ARBA" id="ARBA00023136"/>
    </source>
</evidence>
<proteinExistence type="inferred from homology"/>
<feature type="transmembrane region" description="Helical" evidence="7">
    <location>
        <begin position="6"/>
        <end position="27"/>
    </location>
</feature>
<dbReference type="GO" id="GO:0016020">
    <property type="term" value="C:membrane"/>
    <property type="evidence" value="ECO:0007669"/>
    <property type="project" value="UniProtKB-SubCell"/>
</dbReference>
<dbReference type="InterPro" id="IPR052337">
    <property type="entry name" value="SAT4-like"/>
</dbReference>
<evidence type="ECO:0000256" key="1">
    <source>
        <dbReference type="ARBA" id="ARBA00004141"/>
    </source>
</evidence>
<dbReference type="EMBL" id="ML975404">
    <property type="protein sequence ID" value="KAF1830240.1"/>
    <property type="molecule type" value="Genomic_DNA"/>
</dbReference>
<feature type="compositionally biased region" description="Polar residues" evidence="6">
    <location>
        <begin position="264"/>
        <end position="279"/>
    </location>
</feature>
<evidence type="ECO:0000313" key="10">
    <source>
        <dbReference type="Proteomes" id="UP000800040"/>
    </source>
</evidence>
<feature type="region of interest" description="Disordered" evidence="6">
    <location>
        <begin position="264"/>
        <end position="285"/>
    </location>
</feature>
<evidence type="ECO:0000256" key="3">
    <source>
        <dbReference type="ARBA" id="ARBA00022989"/>
    </source>
</evidence>
<dbReference type="AlphaFoldDB" id="A0A6A5K1T3"/>
<keyword evidence="10" id="KW-1185">Reference proteome</keyword>
<reference evidence="9" key="1">
    <citation type="submission" date="2020-01" db="EMBL/GenBank/DDBJ databases">
        <authorList>
            <consortium name="DOE Joint Genome Institute"/>
            <person name="Haridas S."/>
            <person name="Albert R."/>
            <person name="Binder M."/>
            <person name="Bloem J."/>
            <person name="Labutti K."/>
            <person name="Salamov A."/>
            <person name="Andreopoulos B."/>
            <person name="Baker S.E."/>
            <person name="Barry K."/>
            <person name="Bills G."/>
            <person name="Bluhm B.H."/>
            <person name="Cannon C."/>
            <person name="Castanera R."/>
            <person name="Culley D.E."/>
            <person name="Daum C."/>
            <person name="Ezra D."/>
            <person name="Gonzalez J.B."/>
            <person name="Henrissat B."/>
            <person name="Kuo A."/>
            <person name="Liang C."/>
            <person name="Lipzen A."/>
            <person name="Lutzoni F."/>
            <person name="Magnuson J."/>
            <person name="Mondo S."/>
            <person name="Nolan M."/>
            <person name="Ohm R."/>
            <person name="Pangilinan J."/>
            <person name="Park H.-J."/>
            <person name="Ramirez L."/>
            <person name="Alfaro M."/>
            <person name="Sun H."/>
            <person name="Tritt A."/>
            <person name="Yoshinaga Y."/>
            <person name="Zwiers L.-H."/>
            <person name="Turgeon B.G."/>
            <person name="Goodwin S.B."/>
            <person name="Spatafora J.W."/>
            <person name="Crous P.W."/>
            <person name="Grigoriev I.V."/>
        </authorList>
    </citation>
    <scope>NUCLEOTIDE SEQUENCE</scope>
    <source>
        <strain evidence="9">P77</strain>
    </source>
</reference>
<gene>
    <name evidence="9" type="ORF">BDW02DRAFT_650792</name>
</gene>
<feature type="transmembrane region" description="Helical" evidence="7">
    <location>
        <begin position="163"/>
        <end position="187"/>
    </location>
</feature>
<feature type="transmembrane region" description="Helical" evidence="7">
    <location>
        <begin position="39"/>
        <end position="65"/>
    </location>
</feature>
<evidence type="ECO:0000256" key="6">
    <source>
        <dbReference type="SAM" id="MobiDB-lite"/>
    </source>
</evidence>
<protein>
    <recommendedName>
        <fullName evidence="8">Rhodopsin domain-containing protein</fullName>
    </recommendedName>
</protein>
<dbReference type="Proteomes" id="UP000800040">
    <property type="component" value="Unassembled WGS sequence"/>
</dbReference>
<name>A0A6A5K1T3_9PLEO</name>
<comment type="similarity">
    <text evidence="5">Belongs to the SAT4 family.</text>
</comment>
<keyword evidence="4 7" id="KW-0472">Membrane</keyword>
<accession>A0A6A5K1T3</accession>
<dbReference type="InterPro" id="IPR049326">
    <property type="entry name" value="Rhodopsin_dom_fungi"/>
</dbReference>
<evidence type="ECO:0000313" key="9">
    <source>
        <dbReference type="EMBL" id="KAF1830240.1"/>
    </source>
</evidence>
<dbReference type="PANTHER" id="PTHR33048">
    <property type="entry name" value="PTH11-LIKE INTEGRAL MEMBRANE PROTEIN (AFU_ORTHOLOGUE AFUA_5G11245)"/>
    <property type="match status" value="1"/>
</dbReference>
<feature type="transmembrane region" description="Helical" evidence="7">
    <location>
        <begin position="77"/>
        <end position="98"/>
    </location>
</feature>
<dbReference type="PANTHER" id="PTHR33048:SF92">
    <property type="entry name" value="INTEGRAL MEMBRANE PROTEIN"/>
    <property type="match status" value="1"/>
</dbReference>
<keyword evidence="2 7" id="KW-0812">Transmembrane</keyword>
<dbReference type="OrthoDB" id="444631at2759"/>
<evidence type="ECO:0000256" key="7">
    <source>
        <dbReference type="SAM" id="Phobius"/>
    </source>
</evidence>
<keyword evidence="3 7" id="KW-1133">Transmembrane helix</keyword>
<organism evidence="9 10">
    <name type="scientific">Decorospora gaudefroyi</name>
    <dbReference type="NCBI Taxonomy" id="184978"/>
    <lineage>
        <taxon>Eukaryota</taxon>
        <taxon>Fungi</taxon>
        <taxon>Dikarya</taxon>
        <taxon>Ascomycota</taxon>
        <taxon>Pezizomycotina</taxon>
        <taxon>Dothideomycetes</taxon>
        <taxon>Pleosporomycetidae</taxon>
        <taxon>Pleosporales</taxon>
        <taxon>Pleosporineae</taxon>
        <taxon>Pleosporaceae</taxon>
        <taxon>Decorospora</taxon>
    </lineage>
</organism>
<evidence type="ECO:0000259" key="8">
    <source>
        <dbReference type="Pfam" id="PF20684"/>
    </source>
</evidence>
<feature type="transmembrane region" description="Helical" evidence="7">
    <location>
        <begin position="119"/>
        <end position="143"/>
    </location>
</feature>
<feature type="transmembrane region" description="Helical" evidence="7">
    <location>
        <begin position="233"/>
        <end position="253"/>
    </location>
</feature>
<evidence type="ECO:0000256" key="2">
    <source>
        <dbReference type="ARBA" id="ARBA00022692"/>
    </source>
</evidence>
<feature type="transmembrane region" description="Helical" evidence="7">
    <location>
        <begin position="199"/>
        <end position="221"/>
    </location>
</feature>
<comment type="subcellular location">
    <subcellularLocation>
        <location evidence="1">Membrane</location>
        <topology evidence="1">Multi-pass membrane protein</topology>
    </subcellularLocation>
</comment>
<evidence type="ECO:0000256" key="5">
    <source>
        <dbReference type="ARBA" id="ARBA00038359"/>
    </source>
</evidence>